<feature type="transmembrane region" description="Helical" evidence="1">
    <location>
        <begin position="12"/>
        <end position="31"/>
    </location>
</feature>
<feature type="transmembrane region" description="Helical" evidence="1">
    <location>
        <begin position="67"/>
        <end position="86"/>
    </location>
</feature>
<accession>E8V754</accession>
<dbReference type="EMBL" id="CP002467">
    <property type="protein sequence ID" value="ADV81694.1"/>
    <property type="molecule type" value="Genomic_DNA"/>
</dbReference>
<dbReference type="AlphaFoldDB" id="E8V754"/>
<dbReference type="Proteomes" id="UP000006844">
    <property type="component" value="Chromosome"/>
</dbReference>
<dbReference type="RefSeq" id="WP_013567427.1">
    <property type="nucleotide sequence ID" value="NC_014963.1"/>
</dbReference>
<gene>
    <name evidence="2" type="ordered locus">AciPR4_0861</name>
</gene>
<name>E8V754_TERSS</name>
<dbReference type="KEGG" id="tsa:AciPR4_0861"/>
<protein>
    <submittedName>
        <fullName evidence="2">Uncharacterized protein</fullName>
    </submittedName>
</protein>
<feature type="transmembrane region" description="Helical" evidence="1">
    <location>
        <begin position="38"/>
        <end position="61"/>
    </location>
</feature>
<keyword evidence="1" id="KW-1133">Transmembrane helix</keyword>
<evidence type="ECO:0000313" key="3">
    <source>
        <dbReference type="Proteomes" id="UP000006844"/>
    </source>
</evidence>
<keyword evidence="3" id="KW-1185">Reference proteome</keyword>
<dbReference type="OrthoDB" id="120771at2"/>
<keyword evidence="1" id="KW-0472">Membrane</keyword>
<dbReference type="STRING" id="401053.AciPR4_0861"/>
<sequence length="96" mass="10944">MHSLTINFPVHLLPFWFLVISLFLPRVSLLVMWLQHQFVVIGLVPLLAAIIIPRVLILVLIYQDQGLSGWFLLHAVVMLAAFAGGGTRMRRRRSDL</sequence>
<keyword evidence="1" id="KW-0812">Transmembrane</keyword>
<dbReference type="HOGENOM" id="CLU_2246174_0_0_0"/>
<proteinExistence type="predicted"/>
<evidence type="ECO:0000256" key="1">
    <source>
        <dbReference type="SAM" id="Phobius"/>
    </source>
</evidence>
<evidence type="ECO:0000313" key="2">
    <source>
        <dbReference type="EMBL" id="ADV81694.1"/>
    </source>
</evidence>
<reference evidence="2 3" key="1">
    <citation type="journal article" date="2012" name="Stand. Genomic Sci.">
        <title>Complete genome sequence of Terriglobus saanensis type strain SP1PR4(T), an Acidobacteria from tundra soil.</title>
        <authorList>
            <person name="Rawat S.R."/>
            <person name="Mannisto M.K."/>
            <person name="Starovoytov V."/>
            <person name="Goodwin L."/>
            <person name="Nolan M."/>
            <person name="Hauser L."/>
            <person name="Land M."/>
            <person name="Davenport K.W."/>
            <person name="Woyke T."/>
            <person name="Haggblom M.M."/>
        </authorList>
    </citation>
    <scope>NUCLEOTIDE SEQUENCE</scope>
    <source>
        <strain evidence="3">ATCC BAA-1853 / DSM 23119 / SP1PR4</strain>
    </source>
</reference>
<organism evidence="2 3">
    <name type="scientific">Terriglobus saanensis (strain ATCC BAA-1853 / DSM 23119 / SP1PR4)</name>
    <dbReference type="NCBI Taxonomy" id="401053"/>
    <lineage>
        <taxon>Bacteria</taxon>
        <taxon>Pseudomonadati</taxon>
        <taxon>Acidobacteriota</taxon>
        <taxon>Terriglobia</taxon>
        <taxon>Terriglobales</taxon>
        <taxon>Acidobacteriaceae</taxon>
        <taxon>Terriglobus</taxon>
    </lineage>
</organism>
<dbReference type="eggNOG" id="ENOG50337JQ">
    <property type="taxonomic scope" value="Bacteria"/>
</dbReference>